<dbReference type="Gramene" id="OE9D003072T1">
    <property type="protein sequence ID" value="OE9D003072C1"/>
    <property type="gene ID" value="OE9D003072"/>
</dbReference>
<proteinExistence type="predicted"/>
<evidence type="ECO:0000256" key="1">
    <source>
        <dbReference type="SAM" id="MobiDB-lite"/>
    </source>
</evidence>
<dbReference type="Proteomes" id="UP000594638">
    <property type="component" value="Unassembled WGS sequence"/>
</dbReference>
<protein>
    <submittedName>
        <fullName evidence="2">CCHC-type integrase, partial</fullName>
    </submittedName>
</protein>
<name>A0A8S0SY56_OLEEU</name>
<keyword evidence="3" id="KW-1185">Reference proteome</keyword>
<feature type="compositionally biased region" description="Polar residues" evidence="1">
    <location>
        <begin position="1"/>
        <end position="11"/>
    </location>
</feature>
<evidence type="ECO:0000313" key="2">
    <source>
        <dbReference type="EMBL" id="CAA2997733.1"/>
    </source>
</evidence>
<organism evidence="2 3">
    <name type="scientific">Olea europaea subsp. europaea</name>
    <dbReference type="NCBI Taxonomy" id="158383"/>
    <lineage>
        <taxon>Eukaryota</taxon>
        <taxon>Viridiplantae</taxon>
        <taxon>Streptophyta</taxon>
        <taxon>Embryophyta</taxon>
        <taxon>Tracheophyta</taxon>
        <taxon>Spermatophyta</taxon>
        <taxon>Magnoliopsida</taxon>
        <taxon>eudicotyledons</taxon>
        <taxon>Gunneridae</taxon>
        <taxon>Pentapetalae</taxon>
        <taxon>asterids</taxon>
        <taxon>lamiids</taxon>
        <taxon>Lamiales</taxon>
        <taxon>Oleaceae</taxon>
        <taxon>Oleeae</taxon>
        <taxon>Olea</taxon>
    </lineage>
</organism>
<feature type="region of interest" description="Disordered" evidence="1">
    <location>
        <begin position="1"/>
        <end position="23"/>
    </location>
</feature>
<gene>
    <name evidence="2" type="ORF">OLEA9_D003072</name>
</gene>
<dbReference type="EMBL" id="CACTIH010005565">
    <property type="protein sequence ID" value="CAA2997733.1"/>
    <property type="molecule type" value="Genomic_DNA"/>
</dbReference>
<sequence length="50" mass="5247">MVSRAVPSNENSILTSHTPISTPPSPIETLLIALNISAQLNGKLTSSTFP</sequence>
<feature type="non-terminal residue" evidence="2">
    <location>
        <position position="50"/>
    </location>
</feature>
<dbReference type="AlphaFoldDB" id="A0A8S0SY56"/>
<accession>A0A8S0SY56</accession>
<comment type="caution">
    <text evidence="2">The sequence shown here is derived from an EMBL/GenBank/DDBJ whole genome shotgun (WGS) entry which is preliminary data.</text>
</comment>
<reference evidence="2 3" key="1">
    <citation type="submission" date="2019-12" db="EMBL/GenBank/DDBJ databases">
        <authorList>
            <person name="Alioto T."/>
            <person name="Alioto T."/>
            <person name="Gomez Garrido J."/>
        </authorList>
    </citation>
    <scope>NUCLEOTIDE SEQUENCE [LARGE SCALE GENOMIC DNA]</scope>
</reference>
<evidence type="ECO:0000313" key="3">
    <source>
        <dbReference type="Proteomes" id="UP000594638"/>
    </source>
</evidence>